<dbReference type="Proteomes" id="UP000202981">
    <property type="component" value="Genome"/>
</dbReference>
<dbReference type="GO" id="GO:0039694">
    <property type="term" value="P:viral RNA genome replication"/>
    <property type="evidence" value="ECO:0007669"/>
    <property type="project" value="InterPro"/>
</dbReference>
<protein>
    <recommendedName>
        <fullName evidence="2">RNA-directed RNA polymerase L</fullName>
        <ecNumber evidence="1">2.7.7.48</ecNumber>
    </recommendedName>
    <alternativeName>
        <fullName evidence="4">Large structural protein</fullName>
    </alternativeName>
    <alternativeName>
        <fullName evidence="6">Replicase</fullName>
    </alternativeName>
    <alternativeName>
        <fullName evidence="5">Transcriptase</fullName>
    </alternativeName>
</protein>
<evidence type="ECO:0000313" key="8">
    <source>
        <dbReference type="EMBL" id="APG79275.1"/>
    </source>
</evidence>
<dbReference type="PROSITE" id="PS50525">
    <property type="entry name" value="RDRP_SSRNA_NEG_SEG"/>
    <property type="match status" value="1"/>
</dbReference>
<organism evidence="8 9">
    <name type="scientific">Hubei odonate virus 9</name>
    <dbReference type="NCBI Taxonomy" id="1923004"/>
    <lineage>
        <taxon>Viruses</taxon>
        <taxon>Riboviria</taxon>
        <taxon>Orthornavirae</taxon>
        <taxon>Negarnaviricota</taxon>
        <taxon>Polyploviricotina</taxon>
        <taxon>Bunyaviricetes</taxon>
        <taxon>Elliovirales</taxon>
        <taxon>Phasmaviridae</taxon>
        <taxon>Orthophasmavirus</taxon>
        <taxon>Orthophasmavirus hubeiense</taxon>
    </lineage>
</organism>
<feature type="domain" description="RdRp catalytic" evidence="7">
    <location>
        <begin position="942"/>
        <end position="1119"/>
    </location>
</feature>
<proteinExistence type="predicted"/>
<evidence type="ECO:0000256" key="5">
    <source>
        <dbReference type="ARBA" id="ARBA00030436"/>
    </source>
</evidence>
<dbReference type="KEGG" id="vg:30671472"/>
<dbReference type="GO" id="GO:0003968">
    <property type="term" value="F:RNA-directed RNA polymerase activity"/>
    <property type="evidence" value="ECO:0007669"/>
    <property type="project" value="UniProtKB-KW"/>
</dbReference>
<evidence type="ECO:0000256" key="2">
    <source>
        <dbReference type="ARBA" id="ARBA00018602"/>
    </source>
</evidence>
<dbReference type="EC" id="2.7.7.48" evidence="1"/>
<dbReference type="InterPro" id="IPR007099">
    <property type="entry name" value="RNA-dir_pol_NSvirus"/>
</dbReference>
<dbReference type="GeneID" id="30671472"/>
<evidence type="ECO:0000256" key="3">
    <source>
        <dbReference type="ARBA" id="ARBA00022679"/>
    </source>
</evidence>
<dbReference type="EMBL" id="KX884786">
    <property type="protein sequence ID" value="APG79275.1"/>
    <property type="molecule type" value="Genomic_RNA"/>
</dbReference>
<reference evidence="8 9" key="1">
    <citation type="journal article" date="2016" name="Nature">
        <title>Redefining the invertebrate RNA virosphere.</title>
        <authorList>
            <person name="Shi M."/>
            <person name="Lin X.D."/>
            <person name="Tian J.H."/>
            <person name="Chen L.J."/>
            <person name="Chen X."/>
            <person name="Li C.X."/>
            <person name="Qin X.C."/>
            <person name="Li J."/>
            <person name="Cao J.P."/>
            <person name="Eden J.S."/>
            <person name="Buchmann J."/>
            <person name="Wang W."/>
            <person name="Xu J."/>
            <person name="Holmes E.C."/>
            <person name="Zhang Y.Z."/>
        </authorList>
    </citation>
    <scope>NUCLEOTIDE SEQUENCE [LARGE SCALE GENOMIC DNA]</scope>
    <source>
        <strain evidence="8 9">QTM74767</strain>
    </source>
</reference>
<evidence type="ECO:0000313" key="9">
    <source>
        <dbReference type="Proteomes" id="UP000202981"/>
    </source>
</evidence>
<sequence length="2090" mass="239467">MSHTRAFEYRGRADRIRRRGANDGRINPSSELEHSIDKTKHDLINAVDLSNSELLELYTQARVDRHEVWIEFLTRSRSDIGYQFGDIKFGDFLTNVLGFRGAVPDEIKNKTPDILFRHKYTGIVYLGDVAVSASVNLVYQRKYLKYKELVDFLKKNKYAVRDCNFIVNENLDNTTELINLMLNIGVINYNPDLVSRVRYFGAMAHSNMLACFNRSPDQMQLKQLIDHRDKTEQADAIDIPVPAELAIDMTPLPTKHTEMELINMIKAKVDQIDPETYFDNGIEVTIKEFDKLEKTYDRDDITDPKSVLKVCDNQLSVESLTNHDLILDYISDIIFSENKEVSDYVRFLLPTRSQLECMKALYHTRDKTVEGHLLESSKERSVYGPFQYKMMKADKNKLIDDTVVNLAKGKKTRPNSKEAPKTVHLDCFDQCVVNIEKMINYYGSPSLKPTFLNDDWDSSTNFELENSLVERENYDYCRHTCGAQLAHSLSGLYQRLTHLKISQGKYDNVYIPPNGSFICVIPKEHAPVNSKRCDVPLVFISRSKNGADHSLFNEYEHKVVTDTYTYYVSKLCRMGLDKIANWDQAGYRLVASSSHILSSCPELIGSKNRVVGVLTLLMLDCHQKPSEYLDLLKYVSYMPFSDISRLSMLIKDKFNILIKTSLDVWLLRTMKKFMVCLADTLSLDAKKPKLMLFNHQMVKESQGISMKLPSFINMSVRHKSVGPYIEEMGMLFIVRGKHLYGSQFLDQSTTSTAQWNVDYINECDRYGNWCTNGQGEGDYPFESNFSYSSDAIYYATLYGMKNYKGTANDVLRNLSKTQYSSYMHYNCSLRGCTKEPEDRANSNDYHSTSMDECLTYYDRKNYDETQCTTIAVGLNHLLSHRIQQYSMSEKDQRGSGRPIATPTLGTKAALCLVEKPEHAIGVKASNNILVAGKQKMKEMSEAYKSLVSSAAVENYKQVYQLTEDQSKWSENDNTRKYENYIKVNPLLDTNIRMIQLNVVRNIVNREHLVHRIPKQIANNPELLKYVNKDGNGVKAIIGWPQGMLNNLSTSIHSNADYWITYAYNIAYPNNKVKTQGLVHSDDSWVTVACNSIHDFKKFTLFRIFAKKMFCMKVNEKKLWGSRYLGELVSNYNINGTVHLSISKLLANAFNNLLYINWPIDVNTQISSIQQALRNGANQPTLILMATILKQQLLGSYQVRGKHKELLHMLPIELGGYPSCSAFELAVNGTATHYQNLLGMLKTNPQCEASIIIGKALTLSIIRRVDDNEIINPELISSLQDHLKMAEDEQTDWYYEKIHMPSRGEVFGCISHLLPMTSKLTRTITKLRNLPFETDGLEDVIYRPKELSTALGHLKSTTSSRIYSLAAEHYSNNVRRLAMCQSLQSSGKVVKIYGCQPMTYEGAIRYILTSDYTICNYEVAECAMIDESMMSQLSSLIVNFGTYTPSGHDKRKIINKLPETENRYKTISRLRNVLLFMLDSVRGTNFLTKYGVSVEPSDVLLNDSSILKSRFSTYFKYYRIEKAISLIMTQSTELIKSRLWMQPYLKSDNIKTFLEDLYGKTVNSTTNFMVGSTTSEIYKNKEADMVDSLYSMILLNKLYPNKFVVRSIGNVPIADAINNIDYAKLSGDHMFKYSILKKHHFDDDTFLREYDRSKDYCQNYMVRQTFEKGVYSGVFKVRIKYGGTTMDIHHDGEYTEIKADNTNIYNITNAMMQFVSRNFKEMSYSHPHQWSSCPVFKPNPIKWGKSFLTSYRGLSTVISTTAQHDSIPFTLNPNLSFRDTMVVDIADSYTLSEDYRCAFKHYGNRKARIGAAIQNMRCPFNKQIEVVPDVIEGLDNQLLVKTGLIFNITMKRFGLCSPSDVDKLINSRLPAPTAKCLINLHQCILNSFKKIDVEIPEDDTTEVVIETFDMHGITPTDFINTDSYTTAEDLTSHDVAFVFEDGEVEQAGALVQFHNLTLALCMIKTRHYSTEDVLNIISLIYNDPVLLRYLLKDVKSNISEIEPRYKDLIEASNYIEIDSDLYCLIIGMRLSSRSFWNDLKVKDIMNKDLSNVTNIAQLQYIANKIISFIKQEIYEDAGDRNRDEVLELLKD</sequence>
<keyword evidence="9" id="KW-1185">Reference proteome</keyword>
<accession>A0A1L3KPL6</accession>
<keyword evidence="8" id="KW-0696">RNA-directed RNA polymerase</keyword>
<keyword evidence="8" id="KW-0548">Nucleotidyltransferase</keyword>
<evidence type="ECO:0000256" key="4">
    <source>
        <dbReference type="ARBA" id="ARBA00030285"/>
    </source>
</evidence>
<dbReference type="RefSeq" id="YP_009329871.1">
    <property type="nucleotide sequence ID" value="NC_032135.1"/>
</dbReference>
<evidence type="ECO:0000259" key="7">
    <source>
        <dbReference type="PROSITE" id="PS50525"/>
    </source>
</evidence>
<evidence type="ECO:0000256" key="1">
    <source>
        <dbReference type="ARBA" id="ARBA00012494"/>
    </source>
</evidence>
<name>A0A1L3KPL6_9VIRU</name>
<evidence type="ECO:0000256" key="6">
    <source>
        <dbReference type="ARBA" id="ARBA00031012"/>
    </source>
</evidence>
<keyword evidence="3" id="KW-0808">Transferase</keyword>